<sequence>MTDHLVEVDIAGVSNNDFLTGGVNKRFSKGVLKAMDGVGKADFILEHKIGEYIQKQPNKDELSRFISLQTQIETPRHLDPNYTYAVVPIYDPEHVKSAELDVSMDNLSREDVENISLQAVDILRVMYKSKISHDDLHMHNLMVHRVGDGSQILQAIDFGRGKVGDDPDLNPYADINYMFKRKGISFAETFARNHLLPDGSEKKMKHYPLHNLLEKFAKEGTDHTSLLDNIGTKLV</sequence>
<keyword evidence="2" id="KW-1185">Reference proteome</keyword>
<evidence type="ECO:0000313" key="2">
    <source>
        <dbReference type="Proteomes" id="UP001203423"/>
    </source>
</evidence>
<dbReference type="SUPFAM" id="SSF56112">
    <property type="entry name" value="Protein kinase-like (PK-like)"/>
    <property type="match status" value="1"/>
</dbReference>
<dbReference type="Gene3D" id="1.10.510.10">
    <property type="entry name" value="Transferase(Phosphotransferase) domain 1"/>
    <property type="match status" value="1"/>
</dbReference>
<reference evidence="1 2" key="1">
    <citation type="submission" date="2022-01" db="EMBL/GenBank/DDBJ databases">
        <title>Whole genome-based taxonomy of the Shewanellaceae.</title>
        <authorList>
            <person name="Martin-Rodriguez A.J."/>
        </authorList>
    </citation>
    <scope>NUCLEOTIDE SEQUENCE [LARGE SCALE GENOMIC DNA]</scope>
    <source>
        <strain evidence="1 2">DSM 17177</strain>
    </source>
</reference>
<dbReference type="Gene3D" id="3.30.200.20">
    <property type="entry name" value="Phosphorylase Kinase, domain 1"/>
    <property type="match status" value="1"/>
</dbReference>
<proteinExistence type="predicted"/>
<organism evidence="1 2">
    <name type="scientific">Shewanella surugensis</name>
    <dbReference type="NCBI Taxonomy" id="212020"/>
    <lineage>
        <taxon>Bacteria</taxon>
        <taxon>Pseudomonadati</taxon>
        <taxon>Pseudomonadota</taxon>
        <taxon>Gammaproteobacteria</taxon>
        <taxon>Alteromonadales</taxon>
        <taxon>Shewanellaceae</taxon>
        <taxon>Shewanella</taxon>
    </lineage>
</organism>
<comment type="caution">
    <text evidence="1">The sequence shown here is derived from an EMBL/GenBank/DDBJ whole genome shotgun (WGS) entry which is preliminary data.</text>
</comment>
<accession>A0ABT0LE23</accession>
<dbReference type="EMBL" id="JAKIKS010000067">
    <property type="protein sequence ID" value="MCL1125951.1"/>
    <property type="molecule type" value="Genomic_DNA"/>
</dbReference>
<dbReference type="InterPro" id="IPR011009">
    <property type="entry name" value="Kinase-like_dom_sf"/>
</dbReference>
<gene>
    <name evidence="1" type="ORF">L2764_16100</name>
</gene>
<dbReference type="Proteomes" id="UP001203423">
    <property type="component" value="Unassembled WGS sequence"/>
</dbReference>
<protein>
    <recommendedName>
        <fullName evidence="3">Protein kinase domain-containing protein</fullName>
    </recommendedName>
</protein>
<name>A0ABT0LE23_9GAMM</name>
<evidence type="ECO:0000313" key="1">
    <source>
        <dbReference type="EMBL" id="MCL1125951.1"/>
    </source>
</evidence>
<evidence type="ECO:0008006" key="3">
    <source>
        <dbReference type="Google" id="ProtNLM"/>
    </source>
</evidence>
<dbReference type="RefSeq" id="WP_248941282.1">
    <property type="nucleotide sequence ID" value="NZ_JAKIKS010000067.1"/>
</dbReference>